<dbReference type="AlphaFoldDB" id="A0A7I7XIW5"/>
<keyword evidence="3" id="KW-1185">Reference proteome</keyword>
<evidence type="ECO:0000259" key="1">
    <source>
        <dbReference type="Pfam" id="PF01738"/>
    </source>
</evidence>
<dbReference type="SUPFAM" id="SSF53474">
    <property type="entry name" value="alpha/beta-Hydrolases"/>
    <property type="match status" value="1"/>
</dbReference>
<gene>
    <name evidence="2" type="ORF">MMAD_34150</name>
</gene>
<protein>
    <recommendedName>
        <fullName evidence="1">Dienelactone hydrolase domain-containing protein</fullName>
    </recommendedName>
</protein>
<dbReference type="GO" id="GO:0016787">
    <property type="term" value="F:hydrolase activity"/>
    <property type="evidence" value="ECO:0007669"/>
    <property type="project" value="InterPro"/>
</dbReference>
<dbReference type="InterPro" id="IPR002925">
    <property type="entry name" value="Dienelactn_hydro"/>
</dbReference>
<name>A0A7I7XIW5_9MYCO</name>
<dbReference type="Pfam" id="PF01738">
    <property type="entry name" value="DLH"/>
    <property type="match status" value="1"/>
</dbReference>
<dbReference type="EMBL" id="AP022610">
    <property type="protein sequence ID" value="BBZ29120.1"/>
    <property type="molecule type" value="Genomic_DNA"/>
</dbReference>
<dbReference type="Gene3D" id="3.40.50.1820">
    <property type="entry name" value="alpha/beta hydrolase"/>
    <property type="match status" value="1"/>
</dbReference>
<evidence type="ECO:0000313" key="3">
    <source>
        <dbReference type="Proteomes" id="UP000466517"/>
    </source>
</evidence>
<sequence>MQLANLRIDLIVQSLRRRVGAGVEVRQVRYRLRGWNEGALDAVRDGRAALHALSETVGDGPVVVVGHSMGGRVAAHLAAEGGVAAVAALAPWWPTNDADLIPPSCRLLTMHGTADTWTDPVASRRQTERAAARGVDATWVGFPGAGHFLLKDYARWHRLTADFVIAQWSERSQT</sequence>
<organism evidence="2 3">
    <name type="scientific">Mycolicibacterium madagascariense</name>
    <dbReference type="NCBI Taxonomy" id="212765"/>
    <lineage>
        <taxon>Bacteria</taxon>
        <taxon>Bacillati</taxon>
        <taxon>Actinomycetota</taxon>
        <taxon>Actinomycetes</taxon>
        <taxon>Mycobacteriales</taxon>
        <taxon>Mycobacteriaceae</taxon>
        <taxon>Mycolicibacterium</taxon>
    </lineage>
</organism>
<evidence type="ECO:0000313" key="2">
    <source>
        <dbReference type="EMBL" id="BBZ29120.1"/>
    </source>
</evidence>
<proteinExistence type="predicted"/>
<dbReference type="KEGG" id="mmag:MMAD_34150"/>
<feature type="domain" description="Dienelactone hydrolase" evidence="1">
    <location>
        <begin position="40"/>
        <end position="154"/>
    </location>
</feature>
<dbReference type="Proteomes" id="UP000466517">
    <property type="component" value="Chromosome"/>
</dbReference>
<dbReference type="InterPro" id="IPR029058">
    <property type="entry name" value="AB_hydrolase_fold"/>
</dbReference>
<reference evidence="2 3" key="1">
    <citation type="journal article" date="2019" name="Emerg. Microbes Infect.">
        <title>Comprehensive subspecies identification of 175 nontuberculous mycobacteria species based on 7547 genomic profiles.</title>
        <authorList>
            <person name="Matsumoto Y."/>
            <person name="Kinjo T."/>
            <person name="Motooka D."/>
            <person name="Nabeya D."/>
            <person name="Jung N."/>
            <person name="Uechi K."/>
            <person name="Horii T."/>
            <person name="Iida T."/>
            <person name="Fujita J."/>
            <person name="Nakamura S."/>
        </authorList>
    </citation>
    <scope>NUCLEOTIDE SEQUENCE [LARGE SCALE GENOMIC DNA]</scope>
    <source>
        <strain evidence="2 3">JCM 13574</strain>
    </source>
</reference>
<accession>A0A7I7XIW5</accession>